<protein>
    <submittedName>
        <fullName evidence="2">Uncharacterized protein</fullName>
    </submittedName>
</protein>
<name>A0A066W1Z0_TILAU</name>
<evidence type="ECO:0000313" key="3">
    <source>
        <dbReference type="Proteomes" id="UP000027361"/>
    </source>
</evidence>
<dbReference type="GeneID" id="25264228"/>
<keyword evidence="3" id="KW-1185">Reference proteome</keyword>
<feature type="region of interest" description="Disordered" evidence="1">
    <location>
        <begin position="128"/>
        <end position="223"/>
    </location>
</feature>
<reference evidence="2 3" key="1">
    <citation type="submission" date="2014-05" db="EMBL/GenBank/DDBJ databases">
        <title>Draft genome sequence of a rare smut relative, Tilletiaria anomala UBC 951.</title>
        <authorList>
            <consortium name="DOE Joint Genome Institute"/>
            <person name="Toome M."/>
            <person name="Kuo A."/>
            <person name="Henrissat B."/>
            <person name="Lipzen A."/>
            <person name="Tritt A."/>
            <person name="Yoshinaga Y."/>
            <person name="Zane M."/>
            <person name="Barry K."/>
            <person name="Grigoriev I.V."/>
            <person name="Spatafora J.W."/>
            <person name="Aimea M.C."/>
        </authorList>
    </citation>
    <scope>NUCLEOTIDE SEQUENCE [LARGE SCALE GENOMIC DNA]</scope>
    <source>
        <strain evidence="2 3">UBC 951</strain>
    </source>
</reference>
<evidence type="ECO:0000256" key="1">
    <source>
        <dbReference type="SAM" id="MobiDB-lite"/>
    </source>
</evidence>
<feature type="compositionally biased region" description="Polar residues" evidence="1">
    <location>
        <begin position="33"/>
        <end position="56"/>
    </location>
</feature>
<dbReference type="InParanoid" id="A0A066W1Z0"/>
<dbReference type="HOGENOM" id="CLU_659197_0_0_1"/>
<dbReference type="EMBL" id="JMSN01000027">
    <property type="protein sequence ID" value="KDN47972.1"/>
    <property type="molecule type" value="Genomic_DNA"/>
</dbReference>
<dbReference type="RefSeq" id="XP_013243991.1">
    <property type="nucleotide sequence ID" value="XM_013388537.1"/>
</dbReference>
<feature type="region of interest" description="Disordered" evidence="1">
    <location>
        <begin position="20"/>
        <end position="68"/>
    </location>
</feature>
<accession>A0A066W1Z0</accession>
<sequence>MEQRVLLLYQPVFHPHLAIEPSSSGAPMPPSTPESQGGHTYAQKRSNGKSPITLAQGSPAPPLSELPPQVGSVVLDAKHSRSVSALQDAGKSVAQHLDQQTSDSATSSIQVDLFSILPASYTRSTHPAFKHTASMSRSTSSAAYRTTSGSSNDSSGDSGTASGRHCNSPSHHHGHQQQQQQHHGLFSGLASLLHSRPGSRHNSPGSSRAVSRRNSQHSIHSHGSALGSHVLQSHAHDALLELTDVLRVEDEEAEEAREQLLDRLTILSGELEDGGEKRSINIAVRQAGDGESLQEALQCLLRQSRYDELIMVNDADLAHLPHPPSTPPPLASSPSSNSPDMAQAPSLISHTHPQPFTSSLRKRVAGFARLHLHLKHDVHRSRELELEHDRVALAADAHALRKDIQRGFGSHIPILAI</sequence>
<feature type="compositionally biased region" description="Polar residues" evidence="1">
    <location>
        <begin position="200"/>
        <end position="209"/>
    </location>
</feature>
<gene>
    <name evidence="2" type="ORF">K437DRAFT_255703</name>
</gene>
<feature type="compositionally biased region" description="Pro residues" evidence="1">
    <location>
        <begin position="321"/>
        <end position="331"/>
    </location>
</feature>
<comment type="caution">
    <text evidence="2">The sequence shown here is derived from an EMBL/GenBank/DDBJ whole genome shotgun (WGS) entry which is preliminary data.</text>
</comment>
<feature type="region of interest" description="Disordered" evidence="1">
    <location>
        <begin position="317"/>
        <end position="354"/>
    </location>
</feature>
<dbReference type="Proteomes" id="UP000027361">
    <property type="component" value="Unassembled WGS sequence"/>
</dbReference>
<evidence type="ECO:0000313" key="2">
    <source>
        <dbReference type="EMBL" id="KDN47972.1"/>
    </source>
</evidence>
<proteinExistence type="predicted"/>
<dbReference type="AlphaFoldDB" id="A0A066W1Z0"/>
<organism evidence="2 3">
    <name type="scientific">Tilletiaria anomala (strain ATCC 24038 / CBS 436.72 / UBC 951)</name>
    <dbReference type="NCBI Taxonomy" id="1037660"/>
    <lineage>
        <taxon>Eukaryota</taxon>
        <taxon>Fungi</taxon>
        <taxon>Dikarya</taxon>
        <taxon>Basidiomycota</taxon>
        <taxon>Ustilaginomycotina</taxon>
        <taxon>Exobasidiomycetes</taxon>
        <taxon>Georgefischeriales</taxon>
        <taxon>Tilletiariaceae</taxon>
        <taxon>Tilletiaria</taxon>
    </lineage>
</organism>
<feature type="compositionally biased region" description="Low complexity" evidence="1">
    <location>
        <begin position="132"/>
        <end position="163"/>
    </location>
</feature>